<dbReference type="Gene3D" id="3.30.750.24">
    <property type="entry name" value="STAS domain"/>
    <property type="match status" value="1"/>
</dbReference>
<reference evidence="3" key="1">
    <citation type="submission" date="2010-06" db="EMBL/GenBank/DDBJ databases">
        <authorList>
            <person name="Muzny D."/>
            <person name="Qin X."/>
            <person name="Buhay C."/>
            <person name="Dugan-Rocha S."/>
            <person name="Ding Y."/>
            <person name="Chen G."/>
            <person name="Hawes A."/>
            <person name="Holder M."/>
            <person name="Jhangiani S."/>
            <person name="Johnson A."/>
            <person name="Khan Z."/>
            <person name="Li Z."/>
            <person name="Liu W."/>
            <person name="Liu X."/>
            <person name="Perez L."/>
            <person name="Shen H."/>
            <person name="Wang Q."/>
            <person name="Watt J."/>
            <person name="Xi L."/>
            <person name="Xin Y."/>
            <person name="Zhou J."/>
            <person name="Deng J."/>
            <person name="Jiang H."/>
            <person name="Liu Y."/>
            <person name="Qu J."/>
            <person name="Song X.-Z."/>
            <person name="Zhang L."/>
            <person name="Villasana D."/>
            <person name="Johnson A."/>
            <person name="Liu J."/>
            <person name="Liyanage D."/>
            <person name="Lorensuhewa L."/>
            <person name="Robinson T."/>
            <person name="Song A."/>
            <person name="Song B.-B."/>
            <person name="Dinh H."/>
            <person name="Thornton R."/>
            <person name="Coyle M."/>
            <person name="Francisco L."/>
            <person name="Jackson L."/>
            <person name="Javaid M."/>
            <person name="Korchina V."/>
            <person name="Kovar C."/>
            <person name="Mata R."/>
            <person name="Mathew T."/>
            <person name="Ngo R."/>
            <person name="Nguyen L."/>
            <person name="Nguyen N."/>
            <person name="Okwuonu G."/>
            <person name="Ongeri F."/>
            <person name="Pham C."/>
            <person name="Simmons D."/>
            <person name="Wilczek-Boney K."/>
            <person name="Hale W."/>
            <person name="Jakkamsetti A."/>
            <person name="Pham P."/>
            <person name="Ruth R."/>
            <person name="San Lucas F."/>
            <person name="Warren J."/>
            <person name="Zhang J."/>
            <person name="Zhao Z."/>
            <person name="Zhou C."/>
            <person name="Zhu D."/>
            <person name="Lee S."/>
            <person name="Bess C."/>
            <person name="Blankenburg K."/>
            <person name="Forbes L."/>
            <person name="Fu Q."/>
            <person name="Gubbala S."/>
            <person name="Hirani K."/>
            <person name="Jayaseelan J.C."/>
            <person name="Lara F."/>
            <person name="Munidasa M."/>
            <person name="Palculict T."/>
            <person name="Patil S."/>
            <person name="Pu L.-L."/>
            <person name="Saada N."/>
            <person name="Tang L."/>
            <person name="Weissenberger G."/>
            <person name="Zhu Y."/>
            <person name="Hemphill L."/>
            <person name="Shang Y."/>
            <person name="Youmans B."/>
            <person name="Ayvaz T."/>
            <person name="Ross M."/>
            <person name="Santibanez J."/>
            <person name="Aqrawi P."/>
            <person name="Gross S."/>
            <person name="Joshi V."/>
            <person name="Fowler G."/>
            <person name="Nazareth L."/>
            <person name="Reid J."/>
            <person name="Worley K."/>
            <person name="Petrosino J."/>
            <person name="Highlander S."/>
            <person name="Gibbs R."/>
        </authorList>
    </citation>
    <scope>NUCLEOTIDE SEQUENCE [LARGE SCALE GENOMIC DNA]</scope>
    <source>
        <strain evidence="3">DSM 20601</strain>
    </source>
</reference>
<dbReference type="InterPro" id="IPR051932">
    <property type="entry name" value="Bact_StressResp_Reg"/>
</dbReference>
<dbReference type="GO" id="GO:0019825">
    <property type="term" value="F:oxygen binding"/>
    <property type="evidence" value="ECO:0007669"/>
    <property type="project" value="InterPro"/>
</dbReference>
<dbReference type="Pfam" id="PF01740">
    <property type="entry name" value="STAS"/>
    <property type="match status" value="1"/>
</dbReference>
<evidence type="ECO:0000313" key="3">
    <source>
        <dbReference type="EMBL" id="EFI83125.1"/>
    </source>
</evidence>
<evidence type="ECO:0000313" key="4">
    <source>
        <dbReference type="Proteomes" id="UP000010119"/>
    </source>
</evidence>
<keyword evidence="1" id="KW-0597">Phosphoprotein</keyword>
<dbReference type="InterPro" id="IPR014792">
    <property type="entry name" value="RsbRA_N"/>
</dbReference>
<dbReference type="STRING" id="525367.HMPREF0556_11810"/>
<feature type="domain" description="STAS" evidence="2">
    <location>
        <begin position="185"/>
        <end position="300"/>
    </location>
</feature>
<dbReference type="PANTHER" id="PTHR33745:SF3">
    <property type="entry name" value="RSBT CO-ANTAGONIST PROTEIN RSBRC"/>
    <property type="match status" value="1"/>
</dbReference>
<comment type="caution">
    <text evidence="3">The sequence shown here is derived from an EMBL/GenBank/DDBJ whole genome shotgun (WGS) entry which is preliminary data.</text>
</comment>
<dbReference type="SUPFAM" id="SSF52091">
    <property type="entry name" value="SpoIIaa-like"/>
    <property type="match status" value="1"/>
</dbReference>
<sequence length="309" mass="35618">MRDYRKNPFFGLMFFLYPLRITIKKERLTKYMYKNFGEFIRLNEDGLLEKWMEEMDQEPDMLIQEVVNDFVYRDTSKEFVALIVSNITDDQASFSERLDEFAEKVVHLGWPIQFVTAGLRNFGLLVYKLMHQEEKFKEPKDVAEETAFYQLQKWFLGIYNRIVNTYAETWEKTVSIQKEALQELSAPLLPIFENISVMPLIGTIDTERAKLIMENLLVGVVKNRSEVVLIDITGVPVVDTMVAHHIIQASEAVKLVGCQAMLVGIRPEIAQTIVNLGIDLDQIITTNTMKKGIERALALTNKEIVTKEG</sequence>
<name>D7V0P3_LISGR</name>
<dbReference type="InterPro" id="IPR012292">
    <property type="entry name" value="Globin/Proto"/>
</dbReference>
<proteinExistence type="predicted"/>
<dbReference type="PROSITE" id="PS50801">
    <property type="entry name" value="STAS"/>
    <property type="match status" value="1"/>
</dbReference>
<dbReference type="AlphaFoldDB" id="D7V0P3"/>
<accession>D7V0P3</accession>
<dbReference type="eggNOG" id="COG1366">
    <property type="taxonomic scope" value="Bacteria"/>
</dbReference>
<dbReference type="EMBL" id="ACCR02000005">
    <property type="protein sequence ID" value="EFI83125.1"/>
    <property type="molecule type" value="Genomic_DNA"/>
</dbReference>
<organism evidence="3 4">
    <name type="scientific">Listeria grayi DSM 20601</name>
    <dbReference type="NCBI Taxonomy" id="525367"/>
    <lineage>
        <taxon>Bacteria</taxon>
        <taxon>Bacillati</taxon>
        <taxon>Bacillota</taxon>
        <taxon>Bacilli</taxon>
        <taxon>Bacillales</taxon>
        <taxon>Listeriaceae</taxon>
        <taxon>Listeria</taxon>
    </lineage>
</organism>
<dbReference type="CDD" id="cd07041">
    <property type="entry name" value="STAS_RsbR_RsbS_like"/>
    <property type="match status" value="1"/>
</dbReference>
<dbReference type="HOGENOM" id="CLU_026775_0_0_9"/>
<keyword evidence="4" id="KW-1185">Reference proteome</keyword>
<dbReference type="Proteomes" id="UP000010119">
    <property type="component" value="Unassembled WGS sequence"/>
</dbReference>
<protein>
    <submittedName>
        <fullName evidence="3">RsbT co-antagonist protein rsbRA</fullName>
    </submittedName>
</protein>
<dbReference type="Gene3D" id="1.10.490.10">
    <property type="entry name" value="Globins"/>
    <property type="match status" value="1"/>
</dbReference>
<dbReference type="InterPro" id="IPR002645">
    <property type="entry name" value="STAS_dom"/>
</dbReference>
<dbReference type="InterPro" id="IPR036513">
    <property type="entry name" value="STAS_dom_sf"/>
</dbReference>
<evidence type="ECO:0000259" key="2">
    <source>
        <dbReference type="PROSITE" id="PS50801"/>
    </source>
</evidence>
<dbReference type="Pfam" id="PF08678">
    <property type="entry name" value="Rsbr_N"/>
    <property type="match status" value="1"/>
</dbReference>
<gene>
    <name evidence="3" type="primary">rsbRA</name>
    <name evidence="3" type="ORF">HMPREF0556_11810</name>
</gene>
<dbReference type="GO" id="GO:0020037">
    <property type="term" value="F:heme binding"/>
    <property type="evidence" value="ECO:0007669"/>
    <property type="project" value="InterPro"/>
</dbReference>
<dbReference type="PANTHER" id="PTHR33745">
    <property type="entry name" value="RSBT ANTAGONIST PROTEIN RSBS-RELATED"/>
    <property type="match status" value="1"/>
</dbReference>
<evidence type="ECO:0000256" key="1">
    <source>
        <dbReference type="ARBA" id="ARBA00022553"/>
    </source>
</evidence>
<dbReference type="CDD" id="cd19413">
    <property type="entry name" value="RsbR_N-like"/>
    <property type="match status" value="1"/>
</dbReference>